<dbReference type="InterPro" id="IPR051011">
    <property type="entry name" value="Metal_resp_trans_reg"/>
</dbReference>
<keyword evidence="6" id="KW-1185">Reference proteome</keyword>
<reference evidence="5 6" key="1">
    <citation type="submission" date="2020-06" db="EMBL/GenBank/DDBJ databases">
        <title>Mogibacterium timidum strain W9173 genomic sequence.</title>
        <authorList>
            <person name="Wade W.G."/>
            <person name="Johnston C.D."/>
            <person name="Chen T."/>
            <person name="Dewhirst F.E."/>
        </authorList>
    </citation>
    <scope>NUCLEOTIDE SEQUENCE [LARGE SCALE GENOMIC DNA]</scope>
    <source>
        <strain evidence="5 6">W9173</strain>
    </source>
</reference>
<keyword evidence="3" id="KW-0804">Transcription</keyword>
<sequence>MKSQRELIEEKAEIVKALSSPARLCIVKTLIDQGEKTVGDITDCMDLSQSAISQQLAKLKSLGLVEVRREGNMAFYSCVRDDVRVFVETLFELESLL</sequence>
<gene>
    <name evidence="5" type="ORF">HW270_03720</name>
</gene>
<dbReference type="AlphaFoldDB" id="A0A7Y8VR92"/>
<feature type="domain" description="HTH arsR-type" evidence="4">
    <location>
        <begin position="3"/>
        <end position="97"/>
    </location>
</feature>
<name>A0A7Y8VR92_9FIRM</name>
<evidence type="ECO:0000313" key="5">
    <source>
        <dbReference type="EMBL" id="NWO23190.1"/>
    </source>
</evidence>
<evidence type="ECO:0000313" key="6">
    <source>
        <dbReference type="Proteomes" id="UP000526307"/>
    </source>
</evidence>
<accession>A0A7Y8VR92</accession>
<dbReference type="PRINTS" id="PR00778">
    <property type="entry name" value="HTHARSR"/>
</dbReference>
<dbReference type="PANTHER" id="PTHR43132:SF2">
    <property type="entry name" value="ARSENICAL RESISTANCE OPERON REPRESSOR ARSR-RELATED"/>
    <property type="match status" value="1"/>
</dbReference>
<dbReference type="GO" id="GO:0003677">
    <property type="term" value="F:DNA binding"/>
    <property type="evidence" value="ECO:0007669"/>
    <property type="project" value="UniProtKB-KW"/>
</dbReference>
<evidence type="ECO:0000256" key="3">
    <source>
        <dbReference type="ARBA" id="ARBA00023163"/>
    </source>
</evidence>
<evidence type="ECO:0000259" key="4">
    <source>
        <dbReference type="PROSITE" id="PS50987"/>
    </source>
</evidence>
<dbReference type="InterPro" id="IPR036388">
    <property type="entry name" value="WH-like_DNA-bd_sf"/>
</dbReference>
<dbReference type="SUPFAM" id="SSF46785">
    <property type="entry name" value="Winged helix' DNA-binding domain"/>
    <property type="match status" value="1"/>
</dbReference>
<dbReference type="InterPro" id="IPR036390">
    <property type="entry name" value="WH_DNA-bd_sf"/>
</dbReference>
<dbReference type="GO" id="GO:0003700">
    <property type="term" value="F:DNA-binding transcription factor activity"/>
    <property type="evidence" value="ECO:0007669"/>
    <property type="project" value="InterPro"/>
</dbReference>
<proteinExistence type="predicted"/>
<evidence type="ECO:0000256" key="2">
    <source>
        <dbReference type="ARBA" id="ARBA00023125"/>
    </source>
</evidence>
<keyword evidence="1" id="KW-0805">Transcription regulation</keyword>
<organism evidence="5 6">
    <name type="scientific">Mogibacterium timidum</name>
    <dbReference type="NCBI Taxonomy" id="35519"/>
    <lineage>
        <taxon>Bacteria</taxon>
        <taxon>Bacillati</taxon>
        <taxon>Bacillota</taxon>
        <taxon>Clostridia</taxon>
        <taxon>Peptostreptococcales</taxon>
        <taxon>Anaerovoracaceae</taxon>
        <taxon>Mogibacterium</taxon>
    </lineage>
</organism>
<comment type="caution">
    <text evidence="5">The sequence shown here is derived from an EMBL/GenBank/DDBJ whole genome shotgun (WGS) entry which is preliminary data.</text>
</comment>
<dbReference type="CDD" id="cd00090">
    <property type="entry name" value="HTH_ARSR"/>
    <property type="match status" value="1"/>
</dbReference>
<protein>
    <submittedName>
        <fullName evidence="5">Winged helix-turn-helix transcriptional regulator</fullName>
    </submittedName>
</protein>
<dbReference type="PROSITE" id="PS50987">
    <property type="entry name" value="HTH_ARSR_2"/>
    <property type="match status" value="1"/>
</dbReference>
<dbReference type="NCBIfam" id="NF033788">
    <property type="entry name" value="HTH_metalloreg"/>
    <property type="match status" value="1"/>
</dbReference>
<dbReference type="Proteomes" id="UP000526307">
    <property type="component" value="Unassembled WGS sequence"/>
</dbReference>
<dbReference type="InterPro" id="IPR011991">
    <property type="entry name" value="ArsR-like_HTH"/>
</dbReference>
<keyword evidence="2" id="KW-0238">DNA-binding</keyword>
<dbReference type="RefSeq" id="WP_009644320.1">
    <property type="nucleotide sequence ID" value="NZ_CAJPUB010000001.1"/>
</dbReference>
<dbReference type="Gene3D" id="1.10.10.10">
    <property type="entry name" value="Winged helix-like DNA-binding domain superfamily/Winged helix DNA-binding domain"/>
    <property type="match status" value="1"/>
</dbReference>
<dbReference type="PANTHER" id="PTHR43132">
    <property type="entry name" value="ARSENICAL RESISTANCE OPERON REPRESSOR ARSR-RELATED"/>
    <property type="match status" value="1"/>
</dbReference>
<evidence type="ECO:0000256" key="1">
    <source>
        <dbReference type="ARBA" id="ARBA00023015"/>
    </source>
</evidence>
<dbReference type="SMART" id="SM00418">
    <property type="entry name" value="HTH_ARSR"/>
    <property type="match status" value="1"/>
</dbReference>
<dbReference type="EMBL" id="JABXYR010000001">
    <property type="protein sequence ID" value="NWO23190.1"/>
    <property type="molecule type" value="Genomic_DNA"/>
</dbReference>
<dbReference type="Pfam" id="PF01022">
    <property type="entry name" value="HTH_5"/>
    <property type="match status" value="1"/>
</dbReference>
<dbReference type="InterPro" id="IPR001845">
    <property type="entry name" value="HTH_ArsR_DNA-bd_dom"/>
</dbReference>